<dbReference type="GO" id="GO:0071913">
    <property type="term" value="F:citrate secondary active transmembrane transporter activity"/>
    <property type="evidence" value="ECO:0007669"/>
    <property type="project" value="TreeGrafter"/>
</dbReference>
<dbReference type="PANTHER" id="PTHR45788:SF4">
    <property type="entry name" value="TRICARBOXYLATE TRANSPORT PROTEIN, MITOCHONDRIAL"/>
    <property type="match status" value="1"/>
</dbReference>
<dbReference type="InterPro" id="IPR002067">
    <property type="entry name" value="MCP"/>
</dbReference>
<evidence type="ECO:0000256" key="8">
    <source>
        <dbReference type="ARBA" id="ARBA00023136"/>
    </source>
</evidence>
<evidence type="ECO:0000313" key="11">
    <source>
        <dbReference type="EMBL" id="CAD9666689.1"/>
    </source>
</evidence>
<dbReference type="InterPro" id="IPR018108">
    <property type="entry name" value="MCP_transmembrane"/>
</dbReference>
<dbReference type="Pfam" id="PF00153">
    <property type="entry name" value="Mito_carr"/>
    <property type="match status" value="3"/>
</dbReference>
<gene>
    <name evidence="11" type="ORF">QSP1433_LOCUS1807</name>
</gene>
<evidence type="ECO:0000256" key="3">
    <source>
        <dbReference type="ARBA" id="ARBA00022448"/>
    </source>
</evidence>
<feature type="repeat" description="Solcar" evidence="9">
    <location>
        <begin position="6"/>
        <end position="91"/>
    </location>
</feature>
<keyword evidence="5" id="KW-0677">Repeat</keyword>
<dbReference type="PANTHER" id="PTHR45788">
    <property type="entry name" value="SUCCINATE/FUMARATE MITOCHONDRIAL TRANSPORTER-RELATED"/>
    <property type="match status" value="1"/>
</dbReference>
<dbReference type="Gene3D" id="1.50.40.10">
    <property type="entry name" value="Mitochondrial carrier domain"/>
    <property type="match status" value="1"/>
</dbReference>
<comment type="subcellular location">
    <subcellularLocation>
        <location evidence="1">Mitochondrion membrane</location>
        <topology evidence="1">Multi-pass membrane protein</topology>
    </subcellularLocation>
</comment>
<keyword evidence="7" id="KW-0496">Mitochondrion</keyword>
<evidence type="ECO:0000256" key="1">
    <source>
        <dbReference type="ARBA" id="ARBA00004225"/>
    </source>
</evidence>
<dbReference type="GO" id="GO:0031966">
    <property type="term" value="C:mitochondrial membrane"/>
    <property type="evidence" value="ECO:0007669"/>
    <property type="project" value="UniProtKB-SubCell"/>
</dbReference>
<evidence type="ECO:0000256" key="7">
    <source>
        <dbReference type="ARBA" id="ARBA00023128"/>
    </source>
</evidence>
<dbReference type="SUPFAM" id="SSF103506">
    <property type="entry name" value="Mitochondrial carrier"/>
    <property type="match status" value="1"/>
</dbReference>
<feature type="repeat" description="Solcar" evidence="9">
    <location>
        <begin position="99"/>
        <end position="181"/>
    </location>
</feature>
<dbReference type="PROSITE" id="PS50920">
    <property type="entry name" value="SOLCAR"/>
    <property type="match status" value="3"/>
</dbReference>
<name>A0A7S2W568_9STRA</name>
<dbReference type="PRINTS" id="PR00926">
    <property type="entry name" value="MITOCARRIER"/>
</dbReference>
<evidence type="ECO:0000256" key="2">
    <source>
        <dbReference type="ARBA" id="ARBA00006375"/>
    </source>
</evidence>
<protein>
    <submittedName>
        <fullName evidence="11">Uncharacterized protein</fullName>
    </submittedName>
</protein>
<dbReference type="InterPro" id="IPR049563">
    <property type="entry name" value="TXTP-like"/>
</dbReference>
<evidence type="ECO:0000256" key="9">
    <source>
        <dbReference type="PROSITE-ProRule" id="PRU00282"/>
    </source>
</evidence>
<dbReference type="InterPro" id="IPR023395">
    <property type="entry name" value="MCP_dom_sf"/>
</dbReference>
<dbReference type="AlphaFoldDB" id="A0A7S2W568"/>
<evidence type="ECO:0000256" key="6">
    <source>
        <dbReference type="ARBA" id="ARBA00022989"/>
    </source>
</evidence>
<keyword evidence="6" id="KW-1133">Transmembrane helix</keyword>
<accession>A0A7S2W568</accession>
<feature type="repeat" description="Solcar" evidence="9">
    <location>
        <begin position="190"/>
        <end position="275"/>
    </location>
</feature>
<organism evidence="11">
    <name type="scientific">Mucochytrium quahogii</name>
    <dbReference type="NCBI Taxonomy" id="96639"/>
    <lineage>
        <taxon>Eukaryota</taxon>
        <taxon>Sar</taxon>
        <taxon>Stramenopiles</taxon>
        <taxon>Bigyra</taxon>
        <taxon>Labyrinthulomycetes</taxon>
        <taxon>Thraustochytrida</taxon>
        <taxon>Thraustochytriidae</taxon>
        <taxon>Mucochytrium</taxon>
    </lineage>
</organism>
<sequence length="284" mass="30315">MSKKSKDPIVASLSGAIAGAVETTVVWPMEYVKTQLQLNKKGKFTGMLDCAKYTVKQNGVLGLYRGMGPVVLGSIPKAGIRFGGFNFIQGKLQKPDGTSSPLRNLAAGMMAGCVEAIFAVTPIETVKTKLIDGNQGFVRGFINIVKTEGIGGVYKGVVATAGKQSSNQGLRFMAFGIYKNALLQGEERNLKPQEALLGGMMSGCFSTVCNNPFDMIKTRMQGLRASEYNGFVDCVSKVVKNEGVGALWSGTLPRLTRVVPGQGVIFMSYETISNFVATSLGRQA</sequence>
<dbReference type="GO" id="GO:0006843">
    <property type="term" value="P:mitochondrial citrate transmembrane transport"/>
    <property type="evidence" value="ECO:0007669"/>
    <property type="project" value="TreeGrafter"/>
</dbReference>
<keyword evidence="3 10" id="KW-0813">Transport</keyword>
<keyword evidence="4 9" id="KW-0812">Transmembrane</keyword>
<dbReference type="EMBL" id="HBHK01003076">
    <property type="protein sequence ID" value="CAD9666689.1"/>
    <property type="molecule type" value="Transcribed_RNA"/>
</dbReference>
<reference evidence="11" key="1">
    <citation type="submission" date="2021-01" db="EMBL/GenBank/DDBJ databases">
        <authorList>
            <person name="Corre E."/>
            <person name="Pelletier E."/>
            <person name="Niang G."/>
            <person name="Scheremetjew M."/>
            <person name="Finn R."/>
            <person name="Kale V."/>
            <person name="Holt S."/>
            <person name="Cochrane G."/>
            <person name="Meng A."/>
            <person name="Brown T."/>
            <person name="Cohen L."/>
        </authorList>
    </citation>
    <scope>NUCLEOTIDE SEQUENCE</scope>
    <source>
        <strain evidence="11">NY070348D</strain>
    </source>
</reference>
<evidence type="ECO:0000256" key="5">
    <source>
        <dbReference type="ARBA" id="ARBA00022737"/>
    </source>
</evidence>
<comment type="similarity">
    <text evidence="2 10">Belongs to the mitochondrial carrier (TC 2.A.29) family.</text>
</comment>
<evidence type="ECO:0000256" key="4">
    <source>
        <dbReference type="ARBA" id="ARBA00022692"/>
    </source>
</evidence>
<evidence type="ECO:0000256" key="10">
    <source>
        <dbReference type="RuleBase" id="RU000488"/>
    </source>
</evidence>
<proteinExistence type="inferred from homology"/>
<keyword evidence="8 9" id="KW-0472">Membrane</keyword>